<evidence type="ECO:0000313" key="3">
    <source>
        <dbReference type="Proteomes" id="UP000215559"/>
    </source>
</evidence>
<dbReference type="InterPro" id="IPR033913">
    <property type="entry name" value="MTH1175_dom"/>
</dbReference>
<dbReference type="PANTHER" id="PTHR42983">
    <property type="entry name" value="DINITROGENASE IRON-MOLYBDENUM COFACTOR PROTEIN-RELATED"/>
    <property type="match status" value="1"/>
</dbReference>
<dbReference type="InterPro" id="IPR003731">
    <property type="entry name" value="Di-Nase_FeMo-co_biosynth"/>
</dbReference>
<dbReference type="PANTHER" id="PTHR42983:SF1">
    <property type="entry name" value="IRON-MOLYBDENUM PROTEIN"/>
    <property type="match status" value="1"/>
</dbReference>
<accession>A0A235BSN6</accession>
<sequence length="122" mass="12489">MKIAITATGPDMDSPVDNRFGRCSYFVIVDTDTMANEAIENKSAEAMGGAGVQSSQLVINQGVAAVVTGNCGPNAFSILNAANIKVYTGASGKVSDAVRAFKSNSLKVADGPDSTPGFGRRG</sequence>
<dbReference type="InterPro" id="IPR036105">
    <property type="entry name" value="DiNase_FeMo-co_biosyn_sf"/>
</dbReference>
<evidence type="ECO:0000259" key="1">
    <source>
        <dbReference type="Pfam" id="PF02579"/>
    </source>
</evidence>
<dbReference type="Gene3D" id="3.30.420.130">
    <property type="entry name" value="Dinitrogenase iron-molybdenum cofactor biosynthesis domain"/>
    <property type="match status" value="1"/>
</dbReference>
<proteinExistence type="predicted"/>
<dbReference type="Proteomes" id="UP000215559">
    <property type="component" value="Unassembled WGS sequence"/>
</dbReference>
<comment type="caution">
    <text evidence="2">The sequence shown here is derived from an EMBL/GenBank/DDBJ whole genome shotgun (WGS) entry which is preliminary data.</text>
</comment>
<protein>
    <submittedName>
        <fullName evidence="2">Dinitrogenase iron-molybdenum cofactor biosynthesis protein</fullName>
    </submittedName>
</protein>
<dbReference type="AlphaFoldDB" id="A0A235BSN6"/>
<evidence type="ECO:0000313" key="2">
    <source>
        <dbReference type="EMBL" id="OYD15216.1"/>
    </source>
</evidence>
<dbReference type="CDD" id="cd00851">
    <property type="entry name" value="MTH1175"/>
    <property type="match status" value="1"/>
</dbReference>
<organism evidence="2 3">
    <name type="scientific">candidate division WOR-3 bacterium JGI_Cruoil_03_51_56</name>
    <dbReference type="NCBI Taxonomy" id="1973747"/>
    <lineage>
        <taxon>Bacteria</taxon>
        <taxon>Bacteria division WOR-3</taxon>
    </lineage>
</organism>
<dbReference type="Pfam" id="PF02579">
    <property type="entry name" value="Nitro_FeMo-Co"/>
    <property type="match status" value="1"/>
</dbReference>
<dbReference type="EMBL" id="NOZP01000116">
    <property type="protein sequence ID" value="OYD15216.1"/>
    <property type="molecule type" value="Genomic_DNA"/>
</dbReference>
<feature type="domain" description="Dinitrogenase iron-molybdenum cofactor biosynthesis" evidence="1">
    <location>
        <begin position="13"/>
        <end position="102"/>
    </location>
</feature>
<name>A0A235BSN6_UNCW3</name>
<dbReference type="SUPFAM" id="SSF53146">
    <property type="entry name" value="Nitrogenase accessory factor-like"/>
    <property type="match status" value="1"/>
</dbReference>
<gene>
    <name evidence="2" type="ORF">CH330_06325</name>
</gene>
<reference evidence="2 3" key="1">
    <citation type="submission" date="2017-07" db="EMBL/GenBank/DDBJ databases">
        <title>Recovery of genomes from metagenomes via a dereplication, aggregation, and scoring strategy.</title>
        <authorList>
            <person name="Sieber C.M."/>
            <person name="Probst A.J."/>
            <person name="Sharrar A."/>
            <person name="Thomas B.C."/>
            <person name="Hess M."/>
            <person name="Tringe S.G."/>
            <person name="Banfield J.F."/>
        </authorList>
    </citation>
    <scope>NUCLEOTIDE SEQUENCE [LARGE SCALE GENOMIC DNA]</scope>
    <source>
        <strain evidence="2">JGI_Cruoil_03_51_56</strain>
    </source>
</reference>